<dbReference type="Proteomes" id="UP000093482">
    <property type="component" value="Unassembled WGS sequence"/>
</dbReference>
<keyword evidence="2" id="KW-1185">Reference proteome</keyword>
<comment type="caution">
    <text evidence="1">The sequence shown here is derived from an EMBL/GenBank/DDBJ whole genome shotgun (WGS) entry which is preliminary data.</text>
</comment>
<dbReference type="InterPro" id="IPR020908">
    <property type="entry name" value="UPF0738"/>
</dbReference>
<evidence type="ECO:0000313" key="1">
    <source>
        <dbReference type="EMBL" id="OCS93712.1"/>
    </source>
</evidence>
<dbReference type="EMBL" id="MATO01000006">
    <property type="protein sequence ID" value="OCS93712.1"/>
    <property type="molecule type" value="Genomic_DNA"/>
</dbReference>
<protein>
    <submittedName>
        <fullName evidence="1">Uncharacterized protein</fullName>
    </submittedName>
</protein>
<dbReference type="Pfam" id="PF19785">
    <property type="entry name" value="UPF0738"/>
    <property type="match status" value="1"/>
</dbReference>
<name>A0A1C0Z2W0_9BACL</name>
<evidence type="ECO:0000313" key="2">
    <source>
        <dbReference type="Proteomes" id="UP000093482"/>
    </source>
</evidence>
<reference evidence="1 2" key="1">
    <citation type="submission" date="2016-07" db="EMBL/GenBank/DDBJ databases">
        <title>Caryophanon latum genome sequencing.</title>
        <authorList>
            <person name="Verma A."/>
            <person name="Pal Y."/>
            <person name="Krishnamurthi S."/>
        </authorList>
    </citation>
    <scope>NUCLEOTIDE SEQUENCE [LARGE SCALE GENOMIC DNA]</scope>
    <source>
        <strain evidence="1 2">DSM 14151</strain>
    </source>
</reference>
<organism evidence="1 2">
    <name type="scientific">Caryophanon latum</name>
    <dbReference type="NCBI Taxonomy" id="33977"/>
    <lineage>
        <taxon>Bacteria</taxon>
        <taxon>Bacillati</taxon>
        <taxon>Bacillota</taxon>
        <taxon>Bacilli</taxon>
        <taxon>Bacillales</taxon>
        <taxon>Caryophanaceae</taxon>
        <taxon>Caryophanon</taxon>
    </lineage>
</organism>
<gene>
    <name evidence="1" type="ORF">A6K76_04760</name>
</gene>
<dbReference type="AlphaFoldDB" id="A0A1C0Z2W0"/>
<proteinExistence type="predicted"/>
<dbReference type="OrthoDB" id="2966478at2"/>
<accession>A0A1C0Z2W0</accession>
<dbReference type="RefSeq" id="WP_066461621.1">
    <property type="nucleotide sequence ID" value="NZ_MATO01000006.1"/>
</dbReference>
<sequence length="127" mass="14531">MRNQYTVTIVDEELLTFSVNENVEYDKIAPAGQVIADSDNFAFVYLCDVGDNYAYIRFEQPVWHVLLQALVQQQNPTVQINDASIVLRHFFEELQMLVYNIEGNGNYGDTFVSAVEQAFERILTDAV</sequence>